<feature type="domain" description="RSE1/DDB1/CPSF1 second beta-propeller" evidence="5">
    <location>
        <begin position="349"/>
        <end position="670"/>
    </location>
</feature>
<evidence type="ECO:0000259" key="5">
    <source>
        <dbReference type="Pfam" id="PF23726"/>
    </source>
</evidence>
<dbReference type="SUPFAM" id="SSF50978">
    <property type="entry name" value="WD40 repeat-like"/>
    <property type="match status" value="1"/>
</dbReference>
<dbReference type="InterPro" id="IPR050358">
    <property type="entry name" value="RSE1/DDB1/CFT1"/>
</dbReference>
<keyword evidence="7" id="KW-1185">Reference proteome</keyword>
<dbReference type="InterPro" id="IPR004871">
    <property type="entry name" value="RSE1/DDB1/CPSF1_C"/>
</dbReference>
<evidence type="ECO:0000313" key="6">
    <source>
        <dbReference type="EMBL" id="KAJ8303429.1"/>
    </source>
</evidence>
<dbReference type="Gene3D" id="2.130.10.10">
    <property type="entry name" value="YVTN repeat-like/Quinoprotein amine dehydrogenase"/>
    <property type="match status" value="3"/>
</dbReference>
<sequence>MYLYNLTLQRATGVTSAIHGNFSGSKLQEIIVARGKQIELLRHDPNTGKVYPVLSVEVFGVIRSLIPFRLTGGNKDYVIVGSDSGRIVHQETFGKSGCRRIVPGQYLAVDPKGRAVMIGAVEKQKLVYILNRDAQARLTISSPLEAHKANTLVYHMVGVDIGFENPTFACLEIDYEQLEEHANFLISVPGGSDGPSGVLICSENYVTYKNLGDQPDIRCPIPRRRVTAIHLKYFDTVPVATSMCVLKSGFLFIASEFGNHYLYQIAQLGDDDDEPRFSSAEPMEEGDTFFFSPRPLKNLVMVDEMDSLSPITSCQIADLANEDTPQLYTLCGRGPRSTLRVLRHGLEVSEMAVSELPGNPNAVWTVKKNVDDEYDAYIIVSFVNATLVLSIGETVEEVTDSGFLGTTPTLSCSQLGDDALVQIYPDGIRHIRSDKRVNEWKTPGKKNIVKCAVNQRQVVIALSGGELVYFEMDPTGQLNEYTERKEMSSEVVCMALGRVPAGEQRCRFLAVGLADNTVRIISLDPNDCLAPLSMQALPEPPESLCIVEMGGTEAKEETGETGTVGGLFLNIGLENGVLLRTVLDTVTGDLSDTRTRYLGLRPVKLFRIMMQGSEAVLAMSSRSWLSYTYQNRFHLTPLSYETLEYASGFASEQCPEGIVAISTNTLRILALEKLGAVFNQVSYPLQYTPRKFVIHHESNNLIIVETDHNTYTESTKMERKQQMAEEMVESVDEDQREMAAEMAAAFLNEELPENTFGAPKAGAGMWASLIRIINPITGQTLDKIQLEQNEAAHRSLSAGYVYTYELTNSGEQLELVHKTQMEELPGAIASFQGRALIGVGKYLRIYDMGKKKLLRKCENKHIPNFIVGIHTMGNRVLVADIQESFHFVRFKRQENQLIVFADDTSPRWITASCLLDYSTVAGADKFGNITIIRLATDISDEVDEDPTGNKALWDRGVLNGASQKAEVVVNFHIGEIVTSLQKATLIPGGSESLVYTTLCGGIGMLVPFTSHEDHDFFQHLEMYMRSEHPPLCGRDHLSFRSYYFPVKNVIDGDLCEMFNSMDFSKQKGLADEIDRTPSEELNISNVKEDFEMF</sequence>
<dbReference type="InterPro" id="IPR015943">
    <property type="entry name" value="WD40/YVTN_repeat-like_dom_sf"/>
</dbReference>
<keyword evidence="2" id="KW-0539">Nucleus</keyword>
<feature type="domain" description="RSE1/DDB1/CPSF1 first beta-propeller" evidence="4">
    <location>
        <begin position="226"/>
        <end position="305"/>
    </location>
</feature>
<comment type="caution">
    <text evidence="6">The sequence shown here is derived from an EMBL/GenBank/DDBJ whole genome shotgun (WGS) entry which is preliminary data.</text>
</comment>
<dbReference type="EMBL" id="JARBDR010000917">
    <property type="protein sequence ID" value="KAJ8303429.1"/>
    <property type="molecule type" value="Genomic_DNA"/>
</dbReference>
<evidence type="ECO:0008006" key="8">
    <source>
        <dbReference type="Google" id="ProtNLM"/>
    </source>
</evidence>
<evidence type="ECO:0000259" key="4">
    <source>
        <dbReference type="Pfam" id="PF10433"/>
    </source>
</evidence>
<dbReference type="InterPro" id="IPR018846">
    <property type="entry name" value="Beta-prop_RSE1/DDB1/CPSF1_1st"/>
</dbReference>
<accession>A0ABQ9EDQ5</accession>
<comment type="subcellular location">
    <subcellularLocation>
        <location evidence="1">Nucleus</location>
    </subcellularLocation>
</comment>
<protein>
    <recommendedName>
        <fullName evidence="8">Splicing factor 3B subunit 3</fullName>
    </recommendedName>
</protein>
<dbReference type="InterPro" id="IPR058543">
    <property type="entry name" value="Beta-prop_RSE1/DDB1/CPSF1_2nd"/>
</dbReference>
<evidence type="ECO:0000313" key="7">
    <source>
        <dbReference type="Proteomes" id="UP001217089"/>
    </source>
</evidence>
<feature type="domain" description="RSE1/DDB1/CPSF1 C-terminal" evidence="3">
    <location>
        <begin position="798"/>
        <end position="1059"/>
    </location>
</feature>
<dbReference type="Proteomes" id="UP001217089">
    <property type="component" value="Unassembled WGS sequence"/>
</dbReference>
<evidence type="ECO:0000256" key="1">
    <source>
        <dbReference type="ARBA" id="ARBA00004123"/>
    </source>
</evidence>
<organism evidence="6 7">
    <name type="scientific">Tegillarca granosa</name>
    <name type="common">Malaysian cockle</name>
    <name type="synonym">Anadara granosa</name>
    <dbReference type="NCBI Taxonomy" id="220873"/>
    <lineage>
        <taxon>Eukaryota</taxon>
        <taxon>Metazoa</taxon>
        <taxon>Spiralia</taxon>
        <taxon>Lophotrochozoa</taxon>
        <taxon>Mollusca</taxon>
        <taxon>Bivalvia</taxon>
        <taxon>Autobranchia</taxon>
        <taxon>Pteriomorphia</taxon>
        <taxon>Arcoida</taxon>
        <taxon>Arcoidea</taxon>
        <taxon>Arcidae</taxon>
        <taxon>Tegillarca</taxon>
    </lineage>
</organism>
<dbReference type="InterPro" id="IPR036322">
    <property type="entry name" value="WD40_repeat_dom_sf"/>
</dbReference>
<dbReference type="Pfam" id="PF10433">
    <property type="entry name" value="Beta-prop_RSE1_1st"/>
    <property type="match status" value="2"/>
</dbReference>
<evidence type="ECO:0000259" key="3">
    <source>
        <dbReference type="Pfam" id="PF03178"/>
    </source>
</evidence>
<name>A0ABQ9EDQ5_TEGGR</name>
<dbReference type="Pfam" id="PF03178">
    <property type="entry name" value="CPSF_A"/>
    <property type="match status" value="1"/>
</dbReference>
<dbReference type="Pfam" id="PF23726">
    <property type="entry name" value="Beta-prop_RSE1_2nd"/>
    <property type="match status" value="1"/>
</dbReference>
<proteinExistence type="predicted"/>
<gene>
    <name evidence="6" type="ORF">KUTeg_019825</name>
</gene>
<dbReference type="PANTHER" id="PTHR10644">
    <property type="entry name" value="DNA REPAIR/RNA PROCESSING CPSF FAMILY"/>
    <property type="match status" value="1"/>
</dbReference>
<feature type="domain" description="RSE1/DDB1/CPSF1 first beta-propeller" evidence="4">
    <location>
        <begin position="14"/>
        <end position="177"/>
    </location>
</feature>
<evidence type="ECO:0000256" key="2">
    <source>
        <dbReference type="ARBA" id="ARBA00023242"/>
    </source>
</evidence>
<reference evidence="6 7" key="1">
    <citation type="submission" date="2022-12" db="EMBL/GenBank/DDBJ databases">
        <title>Chromosome-level genome of Tegillarca granosa.</title>
        <authorList>
            <person name="Kim J."/>
        </authorList>
    </citation>
    <scope>NUCLEOTIDE SEQUENCE [LARGE SCALE GENOMIC DNA]</scope>
    <source>
        <strain evidence="6">Teg-2019</strain>
        <tissue evidence="6">Adductor muscle</tissue>
    </source>
</reference>